<comment type="caution">
    <text evidence="1">The sequence shown here is derived from an EMBL/GenBank/DDBJ whole genome shotgun (WGS) entry which is preliminary data.</text>
</comment>
<protein>
    <submittedName>
        <fullName evidence="1">Uncharacterized protein</fullName>
    </submittedName>
</protein>
<evidence type="ECO:0000313" key="1">
    <source>
        <dbReference type="EMBL" id="CAF1484168.1"/>
    </source>
</evidence>
<evidence type="ECO:0000313" key="2">
    <source>
        <dbReference type="Proteomes" id="UP000663860"/>
    </source>
</evidence>
<reference evidence="1" key="1">
    <citation type="submission" date="2021-02" db="EMBL/GenBank/DDBJ databases">
        <authorList>
            <person name="Nowell W R."/>
        </authorList>
    </citation>
    <scope>NUCLEOTIDE SEQUENCE</scope>
</reference>
<dbReference type="Proteomes" id="UP000663860">
    <property type="component" value="Unassembled WGS sequence"/>
</dbReference>
<accession>A0A815RZV8</accession>
<gene>
    <name evidence="1" type="ORF">IZO911_LOCUS44142</name>
</gene>
<proteinExistence type="predicted"/>
<sequence length="54" mass="5914">DFRSKYVISSFTSLIDCNKGSRLATAISGDDLVEVIEIVRGCFSIVSQSKNQNT</sequence>
<dbReference type="EMBL" id="CAJNOE010002489">
    <property type="protein sequence ID" value="CAF1484168.1"/>
    <property type="molecule type" value="Genomic_DNA"/>
</dbReference>
<name>A0A815RZV8_9BILA</name>
<feature type="non-terminal residue" evidence="1">
    <location>
        <position position="1"/>
    </location>
</feature>
<dbReference type="AlphaFoldDB" id="A0A815RZV8"/>
<organism evidence="1 2">
    <name type="scientific">Adineta steineri</name>
    <dbReference type="NCBI Taxonomy" id="433720"/>
    <lineage>
        <taxon>Eukaryota</taxon>
        <taxon>Metazoa</taxon>
        <taxon>Spiralia</taxon>
        <taxon>Gnathifera</taxon>
        <taxon>Rotifera</taxon>
        <taxon>Eurotatoria</taxon>
        <taxon>Bdelloidea</taxon>
        <taxon>Adinetida</taxon>
        <taxon>Adinetidae</taxon>
        <taxon>Adineta</taxon>
    </lineage>
</organism>